<comment type="caution">
    <text evidence="1">The sequence shown here is derived from an EMBL/GenBank/DDBJ whole genome shotgun (WGS) entry which is preliminary data.</text>
</comment>
<accession>A0ABP8ASP7</accession>
<proteinExistence type="predicted"/>
<organism evidence="1 2">
    <name type="scientific">Streptosporangium oxazolinicum</name>
    <dbReference type="NCBI Taxonomy" id="909287"/>
    <lineage>
        <taxon>Bacteria</taxon>
        <taxon>Bacillati</taxon>
        <taxon>Actinomycetota</taxon>
        <taxon>Actinomycetes</taxon>
        <taxon>Streptosporangiales</taxon>
        <taxon>Streptosporangiaceae</taxon>
        <taxon>Streptosporangium</taxon>
    </lineage>
</organism>
<evidence type="ECO:0000313" key="2">
    <source>
        <dbReference type="Proteomes" id="UP001501251"/>
    </source>
</evidence>
<dbReference type="EMBL" id="BAABAQ010000004">
    <property type="protein sequence ID" value="GAA4189622.1"/>
    <property type="molecule type" value="Genomic_DNA"/>
</dbReference>
<dbReference type="Proteomes" id="UP001501251">
    <property type="component" value="Unassembled WGS sequence"/>
</dbReference>
<sequence length="68" mass="7321">MEPERSSTVTELKVSPTAIPIPPLIWAADRTVSVRRRTAAIRSPPPGETPGAVVFWGFAVTGEVCHHS</sequence>
<name>A0ABP8ASP7_9ACTN</name>
<evidence type="ECO:0000313" key="1">
    <source>
        <dbReference type="EMBL" id="GAA4189622.1"/>
    </source>
</evidence>
<gene>
    <name evidence="1" type="ORF">GCM10022252_26610</name>
</gene>
<keyword evidence="2" id="KW-1185">Reference proteome</keyword>
<reference evidence="2" key="1">
    <citation type="journal article" date="2019" name="Int. J. Syst. Evol. Microbiol.">
        <title>The Global Catalogue of Microorganisms (GCM) 10K type strain sequencing project: providing services to taxonomists for standard genome sequencing and annotation.</title>
        <authorList>
            <consortium name="The Broad Institute Genomics Platform"/>
            <consortium name="The Broad Institute Genome Sequencing Center for Infectious Disease"/>
            <person name="Wu L."/>
            <person name="Ma J."/>
        </authorList>
    </citation>
    <scope>NUCLEOTIDE SEQUENCE [LARGE SCALE GENOMIC DNA]</scope>
    <source>
        <strain evidence="2">JCM 17388</strain>
    </source>
</reference>
<protein>
    <submittedName>
        <fullName evidence="1">Uncharacterized protein</fullName>
    </submittedName>
</protein>